<dbReference type="AlphaFoldDB" id="A0A4U6CX46"/>
<reference evidence="6 7" key="1">
    <citation type="submission" date="2019-05" db="EMBL/GenBank/DDBJ databases">
        <title>Dyadobacter AR-3-8 sp. nov., isolated from arctic soil.</title>
        <authorList>
            <person name="Chaudhary D.K."/>
        </authorList>
    </citation>
    <scope>NUCLEOTIDE SEQUENCE [LARGE SCALE GENOMIC DNA]</scope>
    <source>
        <strain evidence="6 7">AR-3-8</strain>
    </source>
</reference>
<feature type="transmembrane region" description="Helical" evidence="5">
    <location>
        <begin position="7"/>
        <end position="27"/>
    </location>
</feature>
<dbReference type="GO" id="GO:0016020">
    <property type="term" value="C:membrane"/>
    <property type="evidence" value="ECO:0007669"/>
    <property type="project" value="UniProtKB-SubCell"/>
</dbReference>
<dbReference type="EMBL" id="SZVO01000013">
    <property type="protein sequence ID" value="TKT88916.1"/>
    <property type="molecule type" value="Genomic_DNA"/>
</dbReference>
<dbReference type="InterPro" id="IPR032808">
    <property type="entry name" value="DoxX"/>
</dbReference>
<feature type="transmembrane region" description="Helical" evidence="5">
    <location>
        <begin position="47"/>
        <end position="65"/>
    </location>
</feature>
<feature type="transmembrane region" description="Helical" evidence="5">
    <location>
        <begin position="72"/>
        <end position="92"/>
    </location>
</feature>
<protein>
    <submittedName>
        <fullName evidence="6">DoxX family protein</fullName>
    </submittedName>
</protein>
<keyword evidence="3 5" id="KW-1133">Transmembrane helix</keyword>
<name>A0A4U6CX46_9BACT</name>
<keyword evidence="4 5" id="KW-0472">Membrane</keyword>
<accession>A0A4U6CX46</accession>
<comment type="subcellular location">
    <subcellularLocation>
        <location evidence="1">Membrane</location>
        <topology evidence="1">Multi-pass membrane protein</topology>
    </subcellularLocation>
</comment>
<dbReference type="PIRSF" id="PIRSF030066">
    <property type="entry name" value="UCP030066"/>
    <property type="match status" value="1"/>
</dbReference>
<evidence type="ECO:0000256" key="5">
    <source>
        <dbReference type="SAM" id="Phobius"/>
    </source>
</evidence>
<evidence type="ECO:0000313" key="6">
    <source>
        <dbReference type="EMBL" id="TKT88916.1"/>
    </source>
</evidence>
<dbReference type="Proteomes" id="UP000304900">
    <property type="component" value="Unassembled WGS sequence"/>
</dbReference>
<evidence type="ECO:0000256" key="4">
    <source>
        <dbReference type="ARBA" id="ARBA00023136"/>
    </source>
</evidence>
<feature type="transmembrane region" description="Helical" evidence="5">
    <location>
        <begin position="98"/>
        <end position="115"/>
    </location>
</feature>
<comment type="caution">
    <text evidence="6">The sequence shown here is derived from an EMBL/GenBank/DDBJ whole genome shotgun (WGS) entry which is preliminary data.</text>
</comment>
<evidence type="ECO:0000256" key="1">
    <source>
        <dbReference type="ARBA" id="ARBA00004141"/>
    </source>
</evidence>
<dbReference type="RefSeq" id="WP_137342770.1">
    <property type="nucleotide sequence ID" value="NZ_BSQH01000028.1"/>
</dbReference>
<evidence type="ECO:0000256" key="2">
    <source>
        <dbReference type="ARBA" id="ARBA00022692"/>
    </source>
</evidence>
<organism evidence="6 7">
    <name type="scientific">Dyadobacter frigoris</name>
    <dbReference type="NCBI Taxonomy" id="2576211"/>
    <lineage>
        <taxon>Bacteria</taxon>
        <taxon>Pseudomonadati</taxon>
        <taxon>Bacteroidota</taxon>
        <taxon>Cytophagia</taxon>
        <taxon>Cytophagales</taxon>
        <taxon>Spirosomataceae</taxon>
        <taxon>Dyadobacter</taxon>
    </lineage>
</organism>
<dbReference type="Pfam" id="PF13564">
    <property type="entry name" value="DoxX_2"/>
    <property type="match status" value="1"/>
</dbReference>
<gene>
    <name evidence="6" type="ORF">FDK13_25120</name>
</gene>
<keyword evidence="7" id="KW-1185">Reference proteome</keyword>
<evidence type="ECO:0000256" key="3">
    <source>
        <dbReference type="ARBA" id="ARBA00022989"/>
    </source>
</evidence>
<proteinExistence type="predicted"/>
<dbReference type="OrthoDB" id="7960583at2"/>
<sequence length="122" mass="13879">MKALKITYWITTGLVVLGMLFSFYNYFFNPALKDAYVHVGFPDWFRVELGIAKLLGALALGIPIIPARIKEWAYAGFFINFFSAFLSHYMIGDPVSNQITPLVLLLLLVVSYVTFHKVIIKK</sequence>
<keyword evidence="2 5" id="KW-0812">Transmembrane</keyword>
<dbReference type="InterPro" id="IPR016944">
    <property type="entry name" value="UCP030066"/>
</dbReference>
<evidence type="ECO:0000313" key="7">
    <source>
        <dbReference type="Proteomes" id="UP000304900"/>
    </source>
</evidence>